<feature type="transmembrane region" description="Helical" evidence="1">
    <location>
        <begin position="868"/>
        <end position="889"/>
    </location>
</feature>
<sequence>MLLPRSIQFQKRSKQPNRISRVQPVENLKAERLAGLGCFSYFCCHSSDSIPLVSWLCYNSHSTASLTLAAILLYCCQCCASESFVCSSYSCCHSASLVSVLCYRSVSAVSLTILLSFCSTGVCVVLQERLGCSSYSYCHFAPLVSVVCYRSVSAVPLTLAVIHFYSTGVCVVLQERLGCSSYSCCHFAPLVSVLCYRSVSAVPLTLTVILLHWCLCCATGASRLFLLLLLSFCSTGVCVVLQERLGCSSYSCCHFAPLVSVLCYRSVSAVPLTLAVTLLHWCLWCATGASRLFFLLLLSFISTPLVSVVCYRSVSAVPLTLTVILLHWCLCCATGASRLFLLLLLSFCSPGVCVVLQEHLGCSSYSCCHFAPLVSVLCYRSVSAVPLTLAVILLHWCLCCATGASRLFLLLLLSLCSTGVCGVLQERLGCSSYSCCHSTPLVSVLCYRSVSAVPLTLAVIHFYSTGVCVVLQERLGCSSYSYCHFAPLVSVVCYRSVSAVLLTLAVILRHWCLCCATGASRLFLLLLLSLCSTGVCGVLQERLGCSSYSCCHSFLLHWCLCCATGASRLFLLPLLSFCSTGVCVVLQERLGCSSYSYCHFAPLVSVLCYRSVSAVPLTFAVILLHWCLCCATGASRLFLLPLLSFCSTGVCVVLQERLGCSSYSCCHFAPLVSVVCYRSVSAVLLTLAVIHFYSTGVCGVLQKRLGCSSYSYCHFAPLVSVLCYRSVSAVPLTLTVILLPWCLCCATGASRLFLLLLLSFYSTGVCVVLQERLGCSSYSCYHFASLLFVVCFRSVSAVPLTLTVILLHWCLCCATGASRLFLLLLLSFCSTGVCVVLQEHLGCSSYSCCHSAPLVSVLCYRRVLSAPLTLAVILLHWCLCCATGASRLFL</sequence>
<keyword evidence="1" id="KW-1133">Transmembrane helix</keyword>
<feature type="transmembrane region" description="Helical" evidence="1">
    <location>
        <begin position="782"/>
        <end position="808"/>
    </location>
</feature>
<evidence type="ECO:0000256" key="1">
    <source>
        <dbReference type="SAM" id="Phobius"/>
    </source>
</evidence>
<feature type="transmembrane region" description="Helical" evidence="1">
    <location>
        <begin position="445"/>
        <end position="464"/>
    </location>
</feature>
<name>A0AAE1B096_9GAST</name>
<feature type="transmembrane region" description="Helical" evidence="1">
    <location>
        <begin position="752"/>
        <end position="770"/>
    </location>
</feature>
<gene>
    <name evidence="2" type="ORF">RRG08_032241</name>
</gene>
<protein>
    <submittedName>
        <fullName evidence="2">Uncharacterized protein</fullName>
    </submittedName>
</protein>
<feature type="transmembrane region" description="Helical" evidence="1">
    <location>
        <begin position="555"/>
        <end position="586"/>
    </location>
</feature>
<evidence type="ECO:0000313" key="3">
    <source>
        <dbReference type="Proteomes" id="UP001283361"/>
    </source>
</evidence>
<feature type="transmembrane region" description="Helical" evidence="1">
    <location>
        <begin position="820"/>
        <end position="838"/>
    </location>
</feature>
<proteinExistence type="predicted"/>
<comment type="caution">
    <text evidence="2">The sequence shown here is derived from an EMBL/GenBank/DDBJ whole genome shotgun (WGS) entry which is preliminary data.</text>
</comment>
<keyword evidence="3" id="KW-1185">Reference proteome</keyword>
<feature type="transmembrane region" description="Helical" evidence="1">
    <location>
        <begin position="224"/>
        <end position="241"/>
    </location>
</feature>
<organism evidence="2 3">
    <name type="scientific">Elysia crispata</name>
    <name type="common">lettuce slug</name>
    <dbReference type="NCBI Taxonomy" id="231223"/>
    <lineage>
        <taxon>Eukaryota</taxon>
        <taxon>Metazoa</taxon>
        <taxon>Spiralia</taxon>
        <taxon>Lophotrochozoa</taxon>
        <taxon>Mollusca</taxon>
        <taxon>Gastropoda</taxon>
        <taxon>Heterobranchia</taxon>
        <taxon>Euthyneura</taxon>
        <taxon>Panpulmonata</taxon>
        <taxon>Sacoglossa</taxon>
        <taxon>Placobranchoidea</taxon>
        <taxon>Plakobranchidae</taxon>
        <taxon>Elysia</taxon>
    </lineage>
</organism>
<feature type="transmembrane region" description="Helical" evidence="1">
    <location>
        <begin position="607"/>
        <end position="628"/>
    </location>
</feature>
<feature type="transmembrane region" description="Helical" evidence="1">
    <location>
        <begin position="262"/>
        <end position="286"/>
    </location>
</feature>
<dbReference type="EMBL" id="JAWDGP010000828">
    <property type="protein sequence ID" value="KAK3796939.1"/>
    <property type="molecule type" value="Genomic_DNA"/>
</dbReference>
<accession>A0AAE1B096</accession>
<keyword evidence="1" id="KW-0472">Membrane</keyword>
<feature type="transmembrane region" description="Helical" evidence="1">
    <location>
        <begin position="520"/>
        <end position="540"/>
    </location>
</feature>
<feature type="transmembrane region" description="Helical" evidence="1">
    <location>
        <begin position="714"/>
        <end position="740"/>
    </location>
</feature>
<reference evidence="2" key="1">
    <citation type="journal article" date="2023" name="G3 (Bethesda)">
        <title>A reference genome for the long-term kleptoplast-retaining sea slug Elysia crispata morphotype clarki.</title>
        <authorList>
            <person name="Eastman K.E."/>
            <person name="Pendleton A.L."/>
            <person name="Shaikh M.A."/>
            <person name="Suttiyut T."/>
            <person name="Ogas R."/>
            <person name="Tomko P."/>
            <person name="Gavelis G."/>
            <person name="Widhalm J.R."/>
            <person name="Wisecaver J.H."/>
        </authorList>
    </citation>
    <scope>NUCLEOTIDE SEQUENCE</scope>
    <source>
        <strain evidence="2">ECLA1</strain>
    </source>
</reference>
<feature type="transmembrane region" description="Helical" evidence="1">
    <location>
        <begin position="393"/>
        <end position="424"/>
    </location>
</feature>
<feature type="transmembrane region" description="Helical" evidence="1">
    <location>
        <begin position="675"/>
        <end position="694"/>
    </location>
</feature>
<feature type="transmembrane region" description="Helical" evidence="1">
    <location>
        <begin position="484"/>
        <end position="508"/>
    </location>
</feature>
<evidence type="ECO:0000313" key="2">
    <source>
        <dbReference type="EMBL" id="KAK3796939.1"/>
    </source>
</evidence>
<dbReference type="Proteomes" id="UP001283361">
    <property type="component" value="Unassembled WGS sequence"/>
</dbReference>
<dbReference type="AlphaFoldDB" id="A0AAE1B096"/>
<feature type="transmembrane region" description="Helical" evidence="1">
    <location>
        <begin position="634"/>
        <end position="654"/>
    </location>
</feature>
<keyword evidence="1" id="KW-0812">Transmembrane</keyword>